<comment type="subcellular location">
    <subcellularLocation>
        <location evidence="1">Secreted</location>
        <location evidence="1">Cell wall</location>
    </subcellularLocation>
    <subcellularLocation>
        <location evidence="2">Secreted</location>
        <location evidence="2">Extracellular space</location>
        <location evidence="2">Apoplast</location>
    </subcellularLocation>
</comment>
<evidence type="ECO:0000256" key="10">
    <source>
        <dbReference type="ARBA" id="ARBA00023316"/>
    </source>
</evidence>
<accession>A0ABR0NYS7</accession>
<evidence type="ECO:0000256" key="9">
    <source>
        <dbReference type="ARBA" id="ARBA00023295"/>
    </source>
</evidence>
<sequence>MHCSFTMDETSIRKFKNMESKGVPLPKNQPMRIYTSLWNTNGEATSGGLVKTYWTQAPFIASYKNFNENAYVWSNRVSSYKSNAPSSSNNTCLSMEMDSTSQQRLQWAQKNYMIYTYCSDGNRFPQGLPPEYQMSQ</sequence>
<evidence type="ECO:0000256" key="1">
    <source>
        <dbReference type="ARBA" id="ARBA00004191"/>
    </source>
</evidence>
<evidence type="ECO:0000313" key="14">
    <source>
        <dbReference type="EMBL" id="KAK5811513.1"/>
    </source>
</evidence>
<feature type="domain" description="Xyloglucan endo-transglycosylase C-terminal" evidence="13">
    <location>
        <begin position="90"/>
        <end position="131"/>
    </location>
</feature>
<evidence type="ECO:0000256" key="4">
    <source>
        <dbReference type="ARBA" id="ARBA00022512"/>
    </source>
</evidence>
<comment type="catalytic activity">
    <reaction evidence="11">
        <text>breaks a beta-(1-&gt;4) bond in the backbone of a xyloglucan and transfers the xyloglucanyl segment on to O-4 of the non-reducing terminal glucose residue of an acceptor, which can be a xyloglucan or an oligosaccharide of xyloglucan.</text>
        <dbReference type="EC" id="2.4.1.207"/>
    </reaction>
</comment>
<keyword evidence="15" id="KW-1185">Reference proteome</keyword>
<evidence type="ECO:0000259" key="13">
    <source>
        <dbReference type="Pfam" id="PF06955"/>
    </source>
</evidence>
<name>A0ABR0NYS7_GOSAR</name>
<evidence type="ECO:0000313" key="15">
    <source>
        <dbReference type="Proteomes" id="UP001358586"/>
    </source>
</evidence>
<evidence type="ECO:0000259" key="12">
    <source>
        <dbReference type="Pfam" id="PF00722"/>
    </source>
</evidence>
<dbReference type="Pfam" id="PF00722">
    <property type="entry name" value="Glyco_hydro_16"/>
    <property type="match status" value="1"/>
</dbReference>
<keyword evidence="7" id="KW-0808">Transferase</keyword>
<evidence type="ECO:0000256" key="5">
    <source>
        <dbReference type="ARBA" id="ARBA00022523"/>
    </source>
</evidence>
<gene>
    <name evidence="14" type="ORF">PVK06_026851</name>
</gene>
<evidence type="ECO:0000256" key="7">
    <source>
        <dbReference type="ARBA" id="ARBA00022679"/>
    </source>
</evidence>
<evidence type="ECO:0000256" key="11">
    <source>
        <dbReference type="ARBA" id="ARBA00034022"/>
    </source>
</evidence>
<dbReference type="Proteomes" id="UP001358586">
    <property type="component" value="Chromosome 8"/>
</dbReference>
<keyword evidence="4" id="KW-0134">Cell wall</keyword>
<evidence type="ECO:0000256" key="6">
    <source>
        <dbReference type="ARBA" id="ARBA00022525"/>
    </source>
</evidence>
<protein>
    <recommendedName>
        <fullName evidence="3">xyloglucan:xyloglucosyl transferase</fullName>
        <ecNumber evidence="3">2.4.1.207</ecNumber>
    </recommendedName>
</protein>
<dbReference type="PANTHER" id="PTHR31062">
    <property type="entry name" value="XYLOGLUCAN ENDOTRANSGLUCOSYLASE/HYDROLASE PROTEIN 8-RELATED"/>
    <property type="match status" value="1"/>
</dbReference>
<proteinExistence type="predicted"/>
<dbReference type="Pfam" id="PF06955">
    <property type="entry name" value="XET_C"/>
    <property type="match status" value="1"/>
</dbReference>
<keyword evidence="5" id="KW-0052">Apoplast</keyword>
<keyword evidence="10" id="KW-0961">Cell wall biogenesis/degradation</keyword>
<dbReference type="Gene3D" id="2.60.120.200">
    <property type="match status" value="1"/>
</dbReference>
<dbReference type="SUPFAM" id="SSF49899">
    <property type="entry name" value="Concanavalin A-like lectins/glucanases"/>
    <property type="match status" value="1"/>
</dbReference>
<feature type="domain" description="GH16" evidence="12">
    <location>
        <begin position="2"/>
        <end position="55"/>
    </location>
</feature>
<keyword evidence="6" id="KW-0964">Secreted</keyword>
<reference evidence="14 15" key="1">
    <citation type="submission" date="2023-03" db="EMBL/GenBank/DDBJ databases">
        <title>WGS of Gossypium arboreum.</title>
        <authorList>
            <person name="Yu D."/>
        </authorList>
    </citation>
    <scope>NUCLEOTIDE SEQUENCE [LARGE SCALE GENOMIC DNA]</scope>
    <source>
        <tissue evidence="14">Leaf</tissue>
    </source>
</reference>
<dbReference type="InterPro" id="IPR044791">
    <property type="entry name" value="Beta-glucanase/XTH"/>
</dbReference>
<dbReference type="InterPro" id="IPR010713">
    <property type="entry name" value="XET_C"/>
</dbReference>
<dbReference type="EC" id="2.4.1.207" evidence="3"/>
<comment type="caution">
    <text evidence="14">The sequence shown here is derived from an EMBL/GenBank/DDBJ whole genome shotgun (WGS) entry which is preliminary data.</text>
</comment>
<keyword evidence="9" id="KW-0326">Glycosidase</keyword>
<dbReference type="InterPro" id="IPR013320">
    <property type="entry name" value="ConA-like_dom_sf"/>
</dbReference>
<keyword evidence="8" id="KW-0378">Hydrolase</keyword>
<evidence type="ECO:0000256" key="8">
    <source>
        <dbReference type="ARBA" id="ARBA00022801"/>
    </source>
</evidence>
<evidence type="ECO:0000256" key="2">
    <source>
        <dbReference type="ARBA" id="ARBA00004271"/>
    </source>
</evidence>
<dbReference type="EMBL" id="JARKNE010000008">
    <property type="protein sequence ID" value="KAK5811513.1"/>
    <property type="molecule type" value="Genomic_DNA"/>
</dbReference>
<organism evidence="14 15">
    <name type="scientific">Gossypium arboreum</name>
    <name type="common">Tree cotton</name>
    <name type="synonym">Gossypium nanking</name>
    <dbReference type="NCBI Taxonomy" id="29729"/>
    <lineage>
        <taxon>Eukaryota</taxon>
        <taxon>Viridiplantae</taxon>
        <taxon>Streptophyta</taxon>
        <taxon>Embryophyta</taxon>
        <taxon>Tracheophyta</taxon>
        <taxon>Spermatophyta</taxon>
        <taxon>Magnoliopsida</taxon>
        <taxon>eudicotyledons</taxon>
        <taxon>Gunneridae</taxon>
        <taxon>Pentapetalae</taxon>
        <taxon>rosids</taxon>
        <taxon>malvids</taxon>
        <taxon>Malvales</taxon>
        <taxon>Malvaceae</taxon>
        <taxon>Malvoideae</taxon>
        <taxon>Gossypium</taxon>
    </lineage>
</organism>
<evidence type="ECO:0000256" key="3">
    <source>
        <dbReference type="ARBA" id="ARBA00012152"/>
    </source>
</evidence>
<dbReference type="InterPro" id="IPR000757">
    <property type="entry name" value="Beta-glucanase-like"/>
</dbReference>